<evidence type="ECO:0000256" key="1">
    <source>
        <dbReference type="ARBA" id="ARBA00006525"/>
    </source>
</evidence>
<dbReference type="Pfam" id="PF17782">
    <property type="entry name" value="WHD_DprA"/>
    <property type="match status" value="1"/>
</dbReference>
<accession>A0A6M4GRL3</accession>
<dbReference type="KEGG" id="uru:DSM104443_00008"/>
<evidence type="ECO:0000313" key="4">
    <source>
        <dbReference type="EMBL" id="QJR08973.1"/>
    </source>
</evidence>
<keyword evidence="5" id="KW-1185">Reference proteome</keyword>
<protein>
    <submittedName>
        <fullName evidence="4">Uncharacterized protein</fullName>
    </submittedName>
</protein>
<sequence length="384" mass="39991">MTALRLSGILPIPGSTTPLESQPASRGNLAAWLRFTLAPGVFERWQRTLLQAFGTPDNALGASTRSAKCVVPEHVAQGLARGPSDDVMATALRWLDKPGHHLVAITDAQYPELLRHIYDPPTVLYVVGRLDLLNAPCLAVVGSRNATPQGLQDAQVFSQALSDAGLTIVSGLALGIDAAAHRGGLAGSASSIAVLGTGADRVYPRRNAALAADLAAQGAIVSEFPLGTPPRAEHFPRRNRIISGLSRGVLVVEAALGSGSLITAYEAAEQGRDVFAIPGPIHSPLSRGCHKLLKDGAGLVECVGDVLEELRIESAAPNPVGAARPECTQQQRLMLEAMGYAPVTIDAIGAACGRNIAEVTATLSELELTGHVSSVAGGLFQRMA</sequence>
<evidence type="ECO:0000259" key="2">
    <source>
        <dbReference type="Pfam" id="PF02481"/>
    </source>
</evidence>
<dbReference type="Proteomes" id="UP000501534">
    <property type="component" value="Chromosome"/>
</dbReference>
<dbReference type="PANTHER" id="PTHR43022:SF1">
    <property type="entry name" value="PROTEIN SMF"/>
    <property type="match status" value="1"/>
</dbReference>
<comment type="similarity">
    <text evidence="1">Belongs to the DprA/Smf family.</text>
</comment>
<dbReference type="InterPro" id="IPR036388">
    <property type="entry name" value="WH-like_DNA-bd_sf"/>
</dbReference>
<evidence type="ECO:0000259" key="3">
    <source>
        <dbReference type="Pfam" id="PF17782"/>
    </source>
</evidence>
<dbReference type="SUPFAM" id="SSF102405">
    <property type="entry name" value="MCP/YpsA-like"/>
    <property type="match status" value="1"/>
</dbReference>
<proteinExistence type="inferred from homology"/>
<reference evidence="4 5" key="1">
    <citation type="submission" date="2020-04" db="EMBL/GenBank/DDBJ databases">
        <title>Usitatibacter rugosus gen. nov., sp. nov. and Usitatibacter palustris sp. nov., novel members of Usitatibacteraceae fam. nov. within the order Nitrosomonadales isolated from soil.</title>
        <authorList>
            <person name="Huber K.J."/>
            <person name="Neumann-Schaal M."/>
            <person name="Geppert A."/>
            <person name="Luckner M."/>
            <person name="Wanner G."/>
            <person name="Overmann J."/>
        </authorList>
    </citation>
    <scope>NUCLEOTIDE SEQUENCE [LARGE SCALE GENOMIC DNA]</scope>
    <source>
        <strain evidence="4 5">0125_3</strain>
    </source>
</reference>
<feature type="domain" description="Smf/DprA SLOG" evidence="2">
    <location>
        <begin position="102"/>
        <end position="310"/>
    </location>
</feature>
<dbReference type="EMBL" id="CP053069">
    <property type="protein sequence ID" value="QJR08973.1"/>
    <property type="molecule type" value="Genomic_DNA"/>
</dbReference>
<dbReference type="InterPro" id="IPR041614">
    <property type="entry name" value="DprA_WH"/>
</dbReference>
<name>A0A6M4GRL3_9PROT</name>
<organism evidence="4 5">
    <name type="scientific">Usitatibacter rugosus</name>
    <dbReference type="NCBI Taxonomy" id="2732067"/>
    <lineage>
        <taxon>Bacteria</taxon>
        <taxon>Pseudomonadati</taxon>
        <taxon>Pseudomonadota</taxon>
        <taxon>Betaproteobacteria</taxon>
        <taxon>Nitrosomonadales</taxon>
        <taxon>Usitatibacteraceae</taxon>
        <taxon>Usitatibacter</taxon>
    </lineage>
</organism>
<feature type="domain" description="DprA winged helix" evidence="3">
    <location>
        <begin position="323"/>
        <end position="378"/>
    </location>
</feature>
<dbReference type="Gene3D" id="3.40.50.450">
    <property type="match status" value="1"/>
</dbReference>
<dbReference type="Pfam" id="PF02481">
    <property type="entry name" value="DNA_processg_A"/>
    <property type="match status" value="1"/>
</dbReference>
<dbReference type="PANTHER" id="PTHR43022">
    <property type="entry name" value="PROTEIN SMF"/>
    <property type="match status" value="1"/>
</dbReference>
<dbReference type="NCBIfam" id="TIGR00732">
    <property type="entry name" value="dprA"/>
    <property type="match status" value="1"/>
</dbReference>
<gene>
    <name evidence="4" type="ORF">DSM104443_00008</name>
</gene>
<dbReference type="Gene3D" id="1.10.10.10">
    <property type="entry name" value="Winged helix-like DNA-binding domain superfamily/Winged helix DNA-binding domain"/>
    <property type="match status" value="1"/>
</dbReference>
<dbReference type="AlphaFoldDB" id="A0A6M4GRL3"/>
<dbReference type="GO" id="GO:0009294">
    <property type="term" value="P:DNA-mediated transformation"/>
    <property type="evidence" value="ECO:0007669"/>
    <property type="project" value="InterPro"/>
</dbReference>
<dbReference type="InterPro" id="IPR003488">
    <property type="entry name" value="DprA"/>
</dbReference>
<dbReference type="InterPro" id="IPR057666">
    <property type="entry name" value="DrpA_SLOG"/>
</dbReference>
<evidence type="ECO:0000313" key="5">
    <source>
        <dbReference type="Proteomes" id="UP000501534"/>
    </source>
</evidence>